<name>A0A2S2CWL0_9PROT</name>
<feature type="transmembrane region" description="Helical" evidence="1">
    <location>
        <begin position="339"/>
        <end position="360"/>
    </location>
</feature>
<accession>A0A2S2CWL0</accession>
<feature type="transmembrane region" description="Helical" evidence="1">
    <location>
        <begin position="51"/>
        <end position="80"/>
    </location>
</feature>
<dbReference type="Proteomes" id="UP000245629">
    <property type="component" value="Plasmid unnamed1"/>
</dbReference>
<reference evidence="3" key="1">
    <citation type="submission" date="2018-05" db="EMBL/GenBank/DDBJ databases">
        <title>Azospirillum thermophila sp. nov., a novel isolated from hot spring.</title>
        <authorList>
            <person name="Zhao Z."/>
        </authorList>
    </citation>
    <scope>NUCLEOTIDE SEQUENCE [LARGE SCALE GENOMIC DNA]</scope>
    <source>
        <strain evidence="3">CFH 70021</strain>
        <plasmid evidence="3">unnamed1</plasmid>
    </source>
</reference>
<dbReference type="RefSeq" id="WP_109331211.1">
    <property type="nucleotide sequence ID" value="NZ_CP029356.1"/>
</dbReference>
<evidence type="ECO:0000256" key="1">
    <source>
        <dbReference type="SAM" id="Phobius"/>
    </source>
</evidence>
<keyword evidence="2" id="KW-0614">Plasmid</keyword>
<evidence type="ECO:0000313" key="2">
    <source>
        <dbReference type="EMBL" id="AWK88677.1"/>
    </source>
</evidence>
<feature type="transmembrane region" description="Helical" evidence="1">
    <location>
        <begin position="253"/>
        <end position="273"/>
    </location>
</feature>
<feature type="transmembrane region" description="Helical" evidence="1">
    <location>
        <begin position="200"/>
        <end position="232"/>
    </location>
</feature>
<dbReference type="KEGG" id="azz:DEW08_21490"/>
<feature type="transmembrane region" description="Helical" evidence="1">
    <location>
        <begin position="124"/>
        <end position="143"/>
    </location>
</feature>
<geneLocation type="plasmid" evidence="2 3">
    <name>unnamed1</name>
</geneLocation>
<feature type="transmembrane region" description="Helical" evidence="1">
    <location>
        <begin position="312"/>
        <end position="333"/>
    </location>
</feature>
<keyword evidence="3" id="KW-1185">Reference proteome</keyword>
<keyword evidence="1" id="KW-1133">Transmembrane helix</keyword>
<proteinExistence type="predicted"/>
<keyword evidence="1" id="KW-0472">Membrane</keyword>
<feature type="transmembrane region" description="Helical" evidence="1">
    <location>
        <begin position="155"/>
        <end position="180"/>
    </location>
</feature>
<dbReference type="InterPro" id="IPR010266">
    <property type="entry name" value="NnrS"/>
</dbReference>
<feature type="transmembrane region" description="Helical" evidence="1">
    <location>
        <begin position="12"/>
        <end position="31"/>
    </location>
</feature>
<dbReference type="AlphaFoldDB" id="A0A2S2CWL0"/>
<sequence>MHRPSRAISGHRLFFAAASLYAALAVPLWVAGYAGILPMGWSPAIHAHEMIAGYALAVVGGFLMTRLTPVTLAATFLAWLAGRAVMLAGAPAVIALPVSLAYPILLFVIAGLPFLRASKSGHNAVFGPLIGAFILAEGLFWAAELGLLAPRPMPVGLLLVASLMLAMGGRVIPAATAGALRAQGGLLVQRVQPRIELVGGIGAAVALLSAVTGMLPLSGAAGALLAGASALARLARWRTMAVLQLPDLWSLHLGYLLLGFGWILAGVTMLPGWGDAAGWHLLAIAAMGIIIAVMMIRTTLQREAEPTRLPPAGVAAVVLLLVAALLRLAAGWLDPLDAMAGAAAAWTLAHLLVVGVLLSVPRRARRQARRKPEPET</sequence>
<dbReference type="EMBL" id="CP029356">
    <property type="protein sequence ID" value="AWK88677.1"/>
    <property type="molecule type" value="Genomic_DNA"/>
</dbReference>
<dbReference type="Pfam" id="PF05940">
    <property type="entry name" value="NnrS"/>
    <property type="match status" value="1"/>
</dbReference>
<keyword evidence="1" id="KW-0812">Transmembrane</keyword>
<feature type="transmembrane region" description="Helical" evidence="1">
    <location>
        <begin position="92"/>
        <end position="112"/>
    </location>
</feature>
<evidence type="ECO:0000313" key="3">
    <source>
        <dbReference type="Proteomes" id="UP000245629"/>
    </source>
</evidence>
<protein>
    <submittedName>
        <fullName evidence="2">NnrS family protein</fullName>
    </submittedName>
</protein>
<organism evidence="2 3">
    <name type="scientific">Azospirillum thermophilum</name>
    <dbReference type="NCBI Taxonomy" id="2202148"/>
    <lineage>
        <taxon>Bacteria</taxon>
        <taxon>Pseudomonadati</taxon>
        <taxon>Pseudomonadota</taxon>
        <taxon>Alphaproteobacteria</taxon>
        <taxon>Rhodospirillales</taxon>
        <taxon>Azospirillaceae</taxon>
        <taxon>Azospirillum</taxon>
    </lineage>
</organism>
<feature type="transmembrane region" description="Helical" evidence="1">
    <location>
        <begin position="279"/>
        <end position="300"/>
    </location>
</feature>
<dbReference type="OrthoDB" id="7344092at2"/>
<gene>
    <name evidence="2" type="ORF">DEW08_21490</name>
</gene>